<keyword evidence="1" id="KW-0472">Membrane</keyword>
<evidence type="ECO:0000256" key="1">
    <source>
        <dbReference type="SAM" id="Phobius"/>
    </source>
</evidence>
<dbReference type="EMBL" id="BDSP01000209">
    <property type="protein sequence ID" value="GAX24452.1"/>
    <property type="molecule type" value="Genomic_DNA"/>
</dbReference>
<keyword evidence="1" id="KW-0812">Transmembrane</keyword>
<feature type="transmembrane region" description="Helical" evidence="1">
    <location>
        <begin position="30"/>
        <end position="47"/>
    </location>
</feature>
<gene>
    <name evidence="2" type="ORF">FisN_2Hu059</name>
</gene>
<sequence>MIFRYTRLLQPKLCSKRTFSTPSTPSRDPFAMYWSGLAACAGWSVTLSTLYPHDSHSSSSLQMTQDIALFSSIFALFSWNSAWLFRCHLLNVMAIVGSAINPLPSTPLLQRYHTTDWQCREEIRQTKHQDEHSLLNRPSKEKIV</sequence>
<protein>
    <recommendedName>
        <fullName evidence="4">Mitochondrial pyruvate carrier</fullName>
    </recommendedName>
</protein>
<evidence type="ECO:0000313" key="3">
    <source>
        <dbReference type="Proteomes" id="UP000198406"/>
    </source>
</evidence>
<name>A0A1Z5KEC8_FISSO</name>
<evidence type="ECO:0008006" key="4">
    <source>
        <dbReference type="Google" id="ProtNLM"/>
    </source>
</evidence>
<keyword evidence="3" id="KW-1185">Reference proteome</keyword>
<organism evidence="2 3">
    <name type="scientific">Fistulifera solaris</name>
    <name type="common">Oleaginous diatom</name>
    <dbReference type="NCBI Taxonomy" id="1519565"/>
    <lineage>
        <taxon>Eukaryota</taxon>
        <taxon>Sar</taxon>
        <taxon>Stramenopiles</taxon>
        <taxon>Ochrophyta</taxon>
        <taxon>Bacillariophyta</taxon>
        <taxon>Bacillariophyceae</taxon>
        <taxon>Bacillariophycidae</taxon>
        <taxon>Naviculales</taxon>
        <taxon>Naviculaceae</taxon>
        <taxon>Fistulifera</taxon>
    </lineage>
</organism>
<comment type="caution">
    <text evidence="2">The sequence shown here is derived from an EMBL/GenBank/DDBJ whole genome shotgun (WGS) entry which is preliminary data.</text>
</comment>
<accession>A0A1Z5KEC8</accession>
<reference evidence="2 3" key="1">
    <citation type="journal article" date="2015" name="Plant Cell">
        <title>Oil accumulation by the oleaginous diatom Fistulifera solaris as revealed by the genome and transcriptome.</title>
        <authorList>
            <person name="Tanaka T."/>
            <person name="Maeda Y."/>
            <person name="Veluchamy A."/>
            <person name="Tanaka M."/>
            <person name="Abida H."/>
            <person name="Marechal E."/>
            <person name="Bowler C."/>
            <person name="Muto M."/>
            <person name="Sunaga Y."/>
            <person name="Tanaka M."/>
            <person name="Yoshino T."/>
            <person name="Taniguchi T."/>
            <person name="Fukuda Y."/>
            <person name="Nemoto M."/>
            <person name="Matsumoto M."/>
            <person name="Wong P.S."/>
            <person name="Aburatani S."/>
            <person name="Fujibuchi W."/>
        </authorList>
    </citation>
    <scope>NUCLEOTIDE SEQUENCE [LARGE SCALE GENOMIC DNA]</scope>
    <source>
        <strain evidence="2 3">JPCC DA0580</strain>
    </source>
</reference>
<proteinExistence type="predicted"/>
<dbReference type="Proteomes" id="UP000198406">
    <property type="component" value="Unassembled WGS sequence"/>
</dbReference>
<dbReference type="InParanoid" id="A0A1Z5KEC8"/>
<keyword evidence="1" id="KW-1133">Transmembrane helix</keyword>
<feature type="transmembrane region" description="Helical" evidence="1">
    <location>
        <begin position="67"/>
        <end position="85"/>
    </location>
</feature>
<evidence type="ECO:0000313" key="2">
    <source>
        <dbReference type="EMBL" id="GAX24452.1"/>
    </source>
</evidence>
<dbReference type="AlphaFoldDB" id="A0A1Z5KEC8"/>